<feature type="binding site" evidence="9">
    <location>
        <begin position="200"/>
        <end position="202"/>
    </location>
    <ligand>
        <name>FMN</name>
        <dbReference type="ChEBI" id="CHEBI:58210"/>
    </ligand>
</feature>
<dbReference type="GO" id="GO:0017150">
    <property type="term" value="F:tRNA dihydrouridine synthase activity"/>
    <property type="evidence" value="ECO:0007669"/>
    <property type="project" value="UniProtKB-UniRule"/>
</dbReference>
<evidence type="ECO:0000256" key="12">
    <source>
        <dbReference type="PIRSR" id="PIRSR006621-2"/>
    </source>
</evidence>
<dbReference type="Pfam" id="PF01207">
    <property type="entry name" value="Dus"/>
    <property type="match status" value="1"/>
</dbReference>
<dbReference type="Gene3D" id="3.20.20.70">
    <property type="entry name" value="Aldolase class I"/>
    <property type="match status" value="1"/>
</dbReference>
<evidence type="ECO:0000313" key="14">
    <source>
        <dbReference type="EMBL" id="NQV63900.1"/>
    </source>
</evidence>
<comment type="function">
    <text evidence="9">Catalyzes the synthesis of 5,6-dihydrouridine (D), a modified base found in the D-loop of most tRNAs, via the reduction of the C5-C6 double bond in target uridines. Specifically modifies U16 in tRNAs.</text>
</comment>
<comment type="similarity">
    <text evidence="10">Belongs to the dus family.</text>
</comment>
<feature type="binding site" evidence="9 12">
    <location>
        <position position="69"/>
    </location>
    <ligand>
        <name>FMN</name>
        <dbReference type="ChEBI" id="CHEBI:58210"/>
    </ligand>
</feature>
<evidence type="ECO:0000256" key="3">
    <source>
        <dbReference type="ARBA" id="ARBA00022630"/>
    </source>
</evidence>
<dbReference type="PROSITE" id="PS01136">
    <property type="entry name" value="UPF0034"/>
    <property type="match status" value="1"/>
</dbReference>
<dbReference type="Proteomes" id="UP000754644">
    <property type="component" value="Unassembled WGS sequence"/>
</dbReference>
<comment type="catalytic activity">
    <reaction evidence="9">
        <text>5,6-dihydrouridine(16) in tRNA + NAD(+) = uridine(16) in tRNA + NADH + H(+)</text>
        <dbReference type="Rhea" id="RHEA:53380"/>
        <dbReference type="Rhea" id="RHEA-COMP:13543"/>
        <dbReference type="Rhea" id="RHEA-COMP:13544"/>
        <dbReference type="ChEBI" id="CHEBI:15378"/>
        <dbReference type="ChEBI" id="CHEBI:57540"/>
        <dbReference type="ChEBI" id="CHEBI:57945"/>
        <dbReference type="ChEBI" id="CHEBI:65315"/>
        <dbReference type="ChEBI" id="CHEBI:74443"/>
    </reaction>
</comment>
<keyword evidence="12" id="KW-0547">Nucleotide-binding</keyword>
<evidence type="ECO:0000256" key="8">
    <source>
        <dbReference type="ARBA" id="ARBA00023002"/>
    </source>
</evidence>
<evidence type="ECO:0000256" key="2">
    <source>
        <dbReference type="ARBA" id="ARBA00022555"/>
    </source>
</evidence>
<feature type="binding site" evidence="9 12">
    <location>
        <begin position="224"/>
        <end position="225"/>
    </location>
    <ligand>
        <name>FMN</name>
        <dbReference type="ChEBI" id="CHEBI:58210"/>
    </ligand>
</feature>
<dbReference type="InterPro" id="IPR001269">
    <property type="entry name" value="DUS_fam"/>
</dbReference>
<evidence type="ECO:0000259" key="13">
    <source>
        <dbReference type="Pfam" id="PF01207"/>
    </source>
</evidence>
<evidence type="ECO:0000256" key="5">
    <source>
        <dbReference type="ARBA" id="ARBA00022694"/>
    </source>
</evidence>
<dbReference type="InterPro" id="IPR018517">
    <property type="entry name" value="tRNA_hU_synthase_CS"/>
</dbReference>
<dbReference type="PANTHER" id="PTHR11082">
    <property type="entry name" value="TRNA-DIHYDROURIDINE SYNTHASE"/>
    <property type="match status" value="1"/>
</dbReference>
<dbReference type="PANTHER" id="PTHR11082:SF26">
    <property type="entry name" value="TRNA-DIHYDROURIDINE(16) SYNTHASE"/>
    <property type="match status" value="1"/>
</dbReference>
<evidence type="ECO:0000256" key="11">
    <source>
        <dbReference type="PIRSR" id="PIRSR006621-1"/>
    </source>
</evidence>
<dbReference type="CDD" id="cd02801">
    <property type="entry name" value="DUS_like_FMN"/>
    <property type="match status" value="1"/>
</dbReference>
<evidence type="ECO:0000256" key="4">
    <source>
        <dbReference type="ARBA" id="ARBA00022643"/>
    </source>
</evidence>
<name>A0A973A799_9GAMM</name>
<feature type="site" description="Interacts with tRNA; defines subfamily-specific binding signature" evidence="9">
    <location>
        <position position="279"/>
    </location>
</feature>
<dbReference type="InterPro" id="IPR013785">
    <property type="entry name" value="Aldolase_TIM"/>
</dbReference>
<dbReference type="InterPro" id="IPR035587">
    <property type="entry name" value="DUS-like_FMN-bd"/>
</dbReference>
<dbReference type="GO" id="GO:0050660">
    <property type="term" value="F:flavin adenine dinucleotide binding"/>
    <property type="evidence" value="ECO:0007669"/>
    <property type="project" value="InterPro"/>
</dbReference>
<evidence type="ECO:0000256" key="7">
    <source>
        <dbReference type="ARBA" id="ARBA00022884"/>
    </source>
</evidence>
<comment type="similarity">
    <text evidence="9">Belongs to the Dus family. DusC subfamily.</text>
</comment>
<evidence type="ECO:0000256" key="9">
    <source>
        <dbReference type="HAMAP-Rule" id="MF_02043"/>
    </source>
</evidence>
<proteinExistence type="inferred from homology"/>
<dbReference type="EC" id="1.3.1.-" evidence="9"/>
<keyword evidence="4 9" id="KW-0288">FMN</keyword>
<protein>
    <recommendedName>
        <fullName evidence="9">tRNA-dihydrouridine(16) synthase</fullName>
        <ecNumber evidence="9">1.3.1.-</ecNumber>
    </recommendedName>
    <alternativeName>
        <fullName evidence="9">U16-specific dihydrouridine synthase</fullName>
        <shortName evidence="9">U16-specific Dus</shortName>
    </alternativeName>
    <alternativeName>
        <fullName evidence="9">tRNA-dihydrouridine synthase C</fullName>
    </alternativeName>
</protein>
<feature type="site" description="Interacts with tRNA; defines subfamily-specific binding signature" evidence="9">
    <location>
        <position position="300"/>
    </location>
</feature>
<comment type="catalytic activity">
    <reaction evidence="9">
        <text>5,6-dihydrouridine(16) in tRNA + NADP(+) = uridine(16) in tRNA + NADPH + H(+)</text>
        <dbReference type="Rhea" id="RHEA:53376"/>
        <dbReference type="Rhea" id="RHEA-COMP:13543"/>
        <dbReference type="Rhea" id="RHEA-COMP:13544"/>
        <dbReference type="ChEBI" id="CHEBI:15378"/>
        <dbReference type="ChEBI" id="CHEBI:57783"/>
        <dbReference type="ChEBI" id="CHEBI:58349"/>
        <dbReference type="ChEBI" id="CHEBI:65315"/>
        <dbReference type="ChEBI" id="CHEBI:74443"/>
    </reaction>
</comment>
<comment type="cofactor">
    <cofactor evidence="1 9 10 12">
        <name>FMN</name>
        <dbReference type="ChEBI" id="CHEBI:58210"/>
    </cofactor>
</comment>
<dbReference type="EMBL" id="JABMOJ010000038">
    <property type="protein sequence ID" value="NQV63900.1"/>
    <property type="molecule type" value="Genomic_DNA"/>
</dbReference>
<feature type="site" description="Interacts with tRNA" evidence="9">
    <location>
        <position position="177"/>
    </location>
</feature>
<keyword evidence="5 9" id="KW-0819">tRNA processing</keyword>
<feature type="domain" description="DUS-like FMN-binding" evidence="13">
    <location>
        <begin position="5"/>
        <end position="312"/>
    </location>
</feature>
<evidence type="ECO:0000313" key="15">
    <source>
        <dbReference type="Proteomes" id="UP000754644"/>
    </source>
</evidence>
<keyword evidence="3 9" id="KW-0285">Flavoprotein</keyword>
<feature type="active site" description="Proton donor" evidence="9 11">
    <location>
        <position position="99"/>
    </location>
</feature>
<dbReference type="AlphaFoldDB" id="A0A973A799"/>
<evidence type="ECO:0000256" key="1">
    <source>
        <dbReference type="ARBA" id="ARBA00001917"/>
    </source>
</evidence>
<feature type="site" description="Interacts with tRNA; defines subfamily-specific binding signature" evidence="9">
    <location>
        <position position="277"/>
    </location>
</feature>
<feature type="site" description="Interacts with tRNA" evidence="9">
    <location>
        <position position="96"/>
    </location>
</feature>
<dbReference type="Gene3D" id="1.20.225.30">
    <property type="entry name" value="Dihydrouridine synthase, C-terminal recognition domain"/>
    <property type="match status" value="1"/>
</dbReference>
<feature type="binding site" evidence="9 12">
    <location>
        <position position="140"/>
    </location>
    <ligand>
        <name>FMN</name>
        <dbReference type="ChEBI" id="CHEBI:58210"/>
    </ligand>
</feature>
<dbReference type="HAMAP" id="MF_02043">
    <property type="entry name" value="DusC_subfam"/>
    <property type="match status" value="1"/>
</dbReference>
<organism evidence="14 15">
    <name type="scientific">SAR86 cluster bacterium</name>
    <dbReference type="NCBI Taxonomy" id="2030880"/>
    <lineage>
        <taxon>Bacteria</taxon>
        <taxon>Pseudomonadati</taxon>
        <taxon>Pseudomonadota</taxon>
        <taxon>Gammaproteobacteria</taxon>
        <taxon>SAR86 cluster</taxon>
    </lineage>
</organism>
<comment type="caution">
    <text evidence="14">The sequence shown here is derived from an EMBL/GenBank/DDBJ whole genome shotgun (WGS) entry which is preliminary data.</text>
</comment>
<dbReference type="SUPFAM" id="SSF51395">
    <property type="entry name" value="FMN-linked oxidoreductases"/>
    <property type="match status" value="1"/>
</dbReference>
<reference evidence="14" key="1">
    <citation type="submission" date="2020-05" db="EMBL/GenBank/DDBJ databases">
        <title>Sulfur intermediates as new biogeochemical hubs in an aquatic model microbial ecosystem.</title>
        <authorList>
            <person name="Vigneron A."/>
        </authorList>
    </citation>
    <scope>NUCLEOTIDE SEQUENCE</scope>
    <source>
        <strain evidence="14">Bin.250</strain>
    </source>
</reference>
<keyword evidence="7 9" id="KW-0694">RNA-binding</keyword>
<dbReference type="GO" id="GO:0000049">
    <property type="term" value="F:tRNA binding"/>
    <property type="evidence" value="ECO:0007669"/>
    <property type="project" value="UniProtKB-UniRule"/>
</dbReference>
<keyword evidence="2 9" id="KW-0820">tRNA-binding</keyword>
<evidence type="ECO:0000256" key="10">
    <source>
        <dbReference type="PIRNR" id="PIRNR006621"/>
    </source>
</evidence>
<accession>A0A973A799</accession>
<feature type="site" description="Interacts with tRNA" evidence="9">
    <location>
        <position position="284"/>
    </location>
</feature>
<feature type="site" description="Interacts with tRNA; defines subfamily-specific binding signature" evidence="9">
    <location>
        <position position="35"/>
    </location>
</feature>
<keyword evidence="6 9" id="KW-0521">NADP</keyword>
<keyword evidence="8 9" id="KW-0560">Oxidoreductase</keyword>
<feature type="binding site" evidence="12">
    <location>
        <position position="169"/>
    </location>
    <ligand>
        <name>FMN</name>
        <dbReference type="ChEBI" id="CHEBI:58210"/>
    </ligand>
</feature>
<gene>
    <name evidence="9" type="primary">dusC</name>
    <name evidence="14" type="ORF">HQ497_00925</name>
</gene>
<dbReference type="InterPro" id="IPR042270">
    <property type="entry name" value="DusC_C"/>
</dbReference>
<dbReference type="PIRSF" id="PIRSF006621">
    <property type="entry name" value="Dus"/>
    <property type="match status" value="1"/>
</dbReference>
<sequence length="322" mass="36006">MRLVLAPMEGVVDLHMRALLTSLGGLDGCVTEFVRVSNRQVLPERTFRKHCPELDTNSRTASGTPIKLQLLGGCPQTLADNARKAAELGAIAIDLNFGCPTKTVNNSNGGACLLQYPEQIYAIVDAVRRNVPPSIPVSAKIRLGFNDRSLFMENAQAVAAAGAFELTVHARSKADGYKPPAYWEYIGQIREALKIPIIANGEIWSPQDWQRCVEQTGCDDFMLGRGILARPDLALAIKAAAEHRDYVPMRWAQVSRLIWDYYIITKPLYPAKFLGNRVKQWLAYLRLNYPQAERLFDEIKKEKDATVFEQALLRQASEDCET</sequence>
<evidence type="ECO:0000256" key="6">
    <source>
        <dbReference type="ARBA" id="ARBA00022857"/>
    </source>
</evidence>
<dbReference type="GO" id="GO:0010181">
    <property type="term" value="F:FMN binding"/>
    <property type="evidence" value="ECO:0007669"/>
    <property type="project" value="UniProtKB-UniRule"/>
</dbReference>
<dbReference type="InterPro" id="IPR032886">
    <property type="entry name" value="DusC"/>
</dbReference>